<protein>
    <submittedName>
        <fullName evidence="3">DUF3078 domain-containing protein</fullName>
    </submittedName>
</protein>
<dbReference type="Proteomes" id="UP000291117">
    <property type="component" value="Unassembled WGS sequence"/>
</dbReference>
<keyword evidence="1" id="KW-0732">Signal</keyword>
<name>A0A4U1G3I3_9SPHI</name>
<accession>A0A4R0N9Q0</accession>
<dbReference type="InterPro" id="IPR021428">
    <property type="entry name" value="DUF3078"/>
</dbReference>
<accession>A0A4U1G3I3</accession>
<dbReference type="Proteomes" id="UP000309594">
    <property type="component" value="Unassembled WGS sequence"/>
</dbReference>
<dbReference type="Pfam" id="PF11276">
    <property type="entry name" value="DUF3078"/>
    <property type="match status" value="1"/>
</dbReference>
<evidence type="ECO:0000313" key="3">
    <source>
        <dbReference type="EMBL" id="TKC58125.1"/>
    </source>
</evidence>
<keyword evidence="4" id="KW-1185">Reference proteome</keyword>
<evidence type="ECO:0000256" key="1">
    <source>
        <dbReference type="SAM" id="SignalP"/>
    </source>
</evidence>
<reference evidence="3 5" key="2">
    <citation type="submission" date="2019-04" db="EMBL/GenBank/DDBJ databases">
        <title>Pedobacter sp. RP-1-16 sp. nov., isolated from Arctic soil.</title>
        <authorList>
            <person name="Dahal R.H."/>
            <person name="Kim D.-U."/>
        </authorList>
    </citation>
    <scope>NUCLEOTIDE SEQUENCE [LARGE SCALE GENOMIC DNA]</scope>
    <source>
        <strain evidence="3 5">RP-1-16</strain>
    </source>
</reference>
<organism evidence="3 5">
    <name type="scientific">Pedobacter hiemivivus</name>
    <dbReference type="NCBI Taxonomy" id="2530454"/>
    <lineage>
        <taxon>Bacteria</taxon>
        <taxon>Pseudomonadati</taxon>
        <taxon>Bacteroidota</taxon>
        <taxon>Sphingobacteriia</taxon>
        <taxon>Sphingobacteriales</taxon>
        <taxon>Sphingobacteriaceae</taxon>
        <taxon>Pedobacter</taxon>
    </lineage>
</organism>
<dbReference type="EMBL" id="SWDX01000008">
    <property type="protein sequence ID" value="TKC58125.1"/>
    <property type="molecule type" value="Genomic_DNA"/>
</dbReference>
<evidence type="ECO:0000313" key="4">
    <source>
        <dbReference type="Proteomes" id="UP000291117"/>
    </source>
</evidence>
<evidence type="ECO:0000313" key="5">
    <source>
        <dbReference type="Proteomes" id="UP000309594"/>
    </source>
</evidence>
<dbReference type="OrthoDB" id="1495718at2"/>
<dbReference type="EMBL" id="SJSM01000010">
    <property type="protein sequence ID" value="TCC94974.1"/>
    <property type="molecule type" value="Genomic_DNA"/>
</dbReference>
<feature type="signal peptide" evidence="1">
    <location>
        <begin position="1"/>
        <end position="20"/>
    </location>
</feature>
<sequence>MKIFYASLLLVFSGTANLYAQEIDTIPINTKGLDIKLKRSPLPSRTGTIPFKPVELNPIVVDARVNYWKTKTSVGINVNQATFSNNWKGGGVNSLAVGGIVNYKAEYSKESYSYVSEVILEYGKVKNKDQLQKKTRDRIFWDNKAALQLSKNWYFFGSINFESQFDSGFSYSKNSDGNEFPNLISKFMAPGYLTESFGFEYKPNKYFSTRIGTGSARQTFVLDTGVYITKDPNDPNNRAKDKKAATKYGVDFGKKFKNELAFQIVSNFEKEVITNTVLKARYQMFIPYDRALNQIDHRLDASITSKLNRLMNVSLTCVGLFDKDNDKNIQWSQALSLGVSFYFPR</sequence>
<dbReference type="RefSeq" id="WP_131610122.1">
    <property type="nucleotide sequence ID" value="NZ_SJSM01000010.1"/>
</dbReference>
<reference evidence="2 4" key="1">
    <citation type="submission" date="2019-02" db="EMBL/GenBank/DDBJ databases">
        <title>Pedobacter sp. RP-3-8 sp. nov., isolated from Arctic soil.</title>
        <authorList>
            <person name="Dahal R.H."/>
        </authorList>
    </citation>
    <scope>NUCLEOTIDE SEQUENCE [LARGE SCALE GENOMIC DNA]</scope>
    <source>
        <strain evidence="2 4">RP-3-8</strain>
    </source>
</reference>
<comment type="caution">
    <text evidence="3">The sequence shown here is derived from an EMBL/GenBank/DDBJ whole genome shotgun (WGS) entry which is preliminary data.</text>
</comment>
<dbReference type="AlphaFoldDB" id="A0A4U1G3I3"/>
<proteinExistence type="predicted"/>
<evidence type="ECO:0000313" key="2">
    <source>
        <dbReference type="EMBL" id="TCC94974.1"/>
    </source>
</evidence>
<gene>
    <name evidence="2" type="ORF">EZ444_15805</name>
    <name evidence="3" type="ORF">FBD94_19435</name>
</gene>
<feature type="chain" id="PRO_5040598262" evidence="1">
    <location>
        <begin position="21"/>
        <end position="345"/>
    </location>
</feature>